<dbReference type="AlphaFoldDB" id="A0A975GNQ9"/>
<dbReference type="KEGG" id="dmm:dnm_040740"/>
<dbReference type="InterPro" id="IPR011989">
    <property type="entry name" value="ARM-like"/>
</dbReference>
<reference evidence="1" key="1">
    <citation type="journal article" date="2021" name="Microb. Physiol.">
        <title>Proteogenomic Insights into the Physiology of Marine, Sulfate-Reducing, Filamentous Desulfonema limicola and Desulfonema magnum.</title>
        <authorList>
            <person name="Schnaars V."/>
            <person name="Wohlbrand L."/>
            <person name="Scheve S."/>
            <person name="Hinrichs C."/>
            <person name="Reinhardt R."/>
            <person name="Rabus R."/>
        </authorList>
    </citation>
    <scope>NUCLEOTIDE SEQUENCE</scope>
    <source>
        <strain evidence="1">4be13</strain>
    </source>
</reference>
<dbReference type="Pfam" id="PF13646">
    <property type="entry name" value="HEAT_2"/>
    <property type="match status" value="1"/>
</dbReference>
<proteinExistence type="predicted"/>
<evidence type="ECO:0000313" key="1">
    <source>
        <dbReference type="EMBL" id="QTA88034.1"/>
    </source>
</evidence>
<dbReference type="InterPro" id="IPR016024">
    <property type="entry name" value="ARM-type_fold"/>
</dbReference>
<dbReference type="RefSeq" id="WP_207682980.1">
    <property type="nucleotide sequence ID" value="NZ_CP061800.1"/>
</dbReference>
<sequence length="288" mass="32970">MNELLKALNSFEEVERIYAAQDIAETKRPDMTVYLLNRLLLEESHAVRDAIVFALKNLPCSEIYDMLFKLFHSPDAYLRNAAIGIFGSEGNEALAFLISYMDHADGEVRKLILDALFATSVPRAIEAIRQAIDDSFVNVQITAVEYLGHLEDNESADKMIKLFQKKTEPMLRIAILEFFYMVGSKTDIMKIFSFLAPDDNFNSIDPLYLPQLINLSAKSGDADMICKILDSITHIEIYAEDIIHAIEQANRQFKDICKNDRIIEHIKRVMKKIKDQEVRALCEELLRC</sequence>
<gene>
    <name evidence="1" type="ORF">dnm_040740</name>
</gene>
<keyword evidence="2" id="KW-1185">Reference proteome</keyword>
<name>A0A975GNQ9_9BACT</name>
<dbReference type="SUPFAM" id="SSF48371">
    <property type="entry name" value="ARM repeat"/>
    <property type="match status" value="1"/>
</dbReference>
<organism evidence="1 2">
    <name type="scientific">Desulfonema magnum</name>
    <dbReference type="NCBI Taxonomy" id="45655"/>
    <lineage>
        <taxon>Bacteria</taxon>
        <taxon>Pseudomonadati</taxon>
        <taxon>Thermodesulfobacteriota</taxon>
        <taxon>Desulfobacteria</taxon>
        <taxon>Desulfobacterales</taxon>
        <taxon>Desulfococcaceae</taxon>
        <taxon>Desulfonema</taxon>
    </lineage>
</organism>
<protein>
    <submittedName>
        <fullName evidence="1">HEAT repeat domain-containing protein</fullName>
    </submittedName>
</protein>
<dbReference type="EMBL" id="CP061800">
    <property type="protein sequence ID" value="QTA88034.1"/>
    <property type="molecule type" value="Genomic_DNA"/>
</dbReference>
<accession>A0A975GNQ9</accession>
<dbReference type="Gene3D" id="1.25.10.10">
    <property type="entry name" value="Leucine-rich Repeat Variant"/>
    <property type="match status" value="1"/>
</dbReference>
<evidence type="ECO:0000313" key="2">
    <source>
        <dbReference type="Proteomes" id="UP000663722"/>
    </source>
</evidence>
<dbReference type="Proteomes" id="UP000663722">
    <property type="component" value="Chromosome"/>
</dbReference>